<organism evidence="1 2">
    <name type="scientific">Sinorhizobium fredii (strain USDA 257)</name>
    <dbReference type="NCBI Taxonomy" id="1185652"/>
    <lineage>
        <taxon>Bacteria</taxon>
        <taxon>Pseudomonadati</taxon>
        <taxon>Pseudomonadota</taxon>
        <taxon>Alphaproteobacteria</taxon>
        <taxon>Hyphomicrobiales</taxon>
        <taxon>Rhizobiaceae</taxon>
        <taxon>Sinorhizobium/Ensifer group</taxon>
        <taxon>Sinorhizobium</taxon>
    </lineage>
</organism>
<sequence>MTRQAERQLQFPVDFGSRAAGARYGMSRVATTDIHLPFSLYRLMILHDLPKSKVRSCLHQ</sequence>
<protein>
    <submittedName>
        <fullName evidence="1">Uncharacterized protein</fullName>
    </submittedName>
</protein>
<name>I3X0D2_SINF2</name>
<dbReference type="Proteomes" id="UP000006180">
    <property type="component" value="Chromosome"/>
</dbReference>
<dbReference type="EMBL" id="CP003563">
    <property type="protein sequence ID" value="AFL49338.1"/>
    <property type="molecule type" value="Genomic_DNA"/>
</dbReference>
<accession>I3X0D2</accession>
<reference evidence="1 2" key="1">
    <citation type="journal article" date="2012" name="J. Bacteriol.">
        <title>Complete genome sequence of the broad-host-range strain Sinorhizobium fredii USDA257.</title>
        <authorList>
            <person name="Schuldes J."/>
            <person name="Rodriguez Orbegoso M."/>
            <person name="Schmeisser C."/>
            <person name="Krishnan H.B."/>
            <person name="Daniel R."/>
            <person name="Streit W.R."/>
        </authorList>
    </citation>
    <scope>NUCLEOTIDE SEQUENCE [LARGE SCALE GENOMIC DNA]</scope>
    <source>
        <strain evidence="1 2">USDA 257</strain>
    </source>
</reference>
<dbReference type="HOGENOM" id="CLU_2939321_0_0_5"/>
<dbReference type="AlphaFoldDB" id="I3X0D2"/>
<evidence type="ECO:0000313" key="1">
    <source>
        <dbReference type="EMBL" id="AFL49338.1"/>
    </source>
</evidence>
<dbReference type="KEGG" id="sfd:USDA257_c07450"/>
<gene>
    <name evidence="1" type="ORF">USDA257_c07450</name>
</gene>
<dbReference type="STRING" id="1185652.USDA257_c07450"/>
<dbReference type="PATRIC" id="fig|1185652.3.peg.774"/>
<proteinExistence type="predicted"/>
<evidence type="ECO:0000313" key="2">
    <source>
        <dbReference type="Proteomes" id="UP000006180"/>
    </source>
</evidence>